<dbReference type="Proteomes" id="UP000187012">
    <property type="component" value="Unassembled WGS sequence"/>
</dbReference>
<name>A0A1N7RYX3_9BURK</name>
<evidence type="ECO:0000259" key="2">
    <source>
        <dbReference type="Pfam" id="PF00501"/>
    </source>
</evidence>
<evidence type="ECO:0000313" key="5">
    <source>
        <dbReference type="Proteomes" id="UP000187012"/>
    </source>
</evidence>
<evidence type="ECO:0000313" key="4">
    <source>
        <dbReference type="EMBL" id="SIT40326.1"/>
    </source>
</evidence>
<dbReference type="CDD" id="cd00493">
    <property type="entry name" value="FabA_FabZ"/>
    <property type="match status" value="1"/>
</dbReference>
<dbReference type="EMBL" id="CYGX02000025">
    <property type="protein sequence ID" value="SIT40326.1"/>
    <property type="molecule type" value="Genomic_DNA"/>
</dbReference>
<dbReference type="AlphaFoldDB" id="A0A1N7RYX3"/>
<organism evidence="4 5">
    <name type="scientific">Paraburkholderia ribeironis</name>
    <dbReference type="NCBI Taxonomy" id="1247936"/>
    <lineage>
        <taxon>Bacteria</taxon>
        <taxon>Pseudomonadati</taxon>
        <taxon>Pseudomonadota</taxon>
        <taxon>Betaproteobacteria</taxon>
        <taxon>Burkholderiales</taxon>
        <taxon>Burkholderiaceae</taxon>
        <taxon>Paraburkholderia</taxon>
    </lineage>
</organism>
<dbReference type="InterPro" id="IPR029069">
    <property type="entry name" value="HotDog_dom_sf"/>
</dbReference>
<accession>A0A1N7RYX3</accession>
<proteinExistence type="predicted"/>
<dbReference type="InterPro" id="IPR000873">
    <property type="entry name" value="AMP-dep_synth/lig_dom"/>
</dbReference>
<dbReference type="InterPro" id="IPR054545">
    <property type="entry name" value="ApeI-like"/>
</dbReference>
<feature type="domain" description="AMP-dependent synthetase/ligase" evidence="2">
    <location>
        <begin position="104"/>
        <end position="300"/>
    </location>
</feature>
<dbReference type="SUPFAM" id="SSF56801">
    <property type="entry name" value="Acetyl-CoA synthetase-like"/>
    <property type="match status" value="1"/>
</dbReference>
<keyword evidence="1 4" id="KW-0436">Ligase</keyword>
<evidence type="ECO:0000259" key="3">
    <source>
        <dbReference type="Pfam" id="PF22818"/>
    </source>
</evidence>
<dbReference type="OrthoDB" id="9787658at2"/>
<sequence>MIALHDLLSAAGETVMLAAPVCRDAGEVLDRAAFRARVAAWIALLQTRAAQRCALCIDDPFEFACALFALFACGKEPVIPANATPGYLADLADAYDTVLTDADLPPFTWSASVDAAATRAVHRAHPIDPHAPLTLYTSGSSGSPKPIRKTLAQFNAEVHTLEAQWGALVGDATMLASVPHHHIYGLLFRVLWPLAAGRAFDRAISLEPLHLQSRIERCGATVIVSTPAQLSRWPALPGFAALTPAPRAFFSSGGPLGLEAAQRYAATYGAAPLEIYGSTETGGIAWRRQDQTDAWQPVIGIEVRRDEDGALNVRSPHLDHSGWHRTDDRISCDEHGRFRLQGRLDRVLKLDGKRVSLPELEARLALHPYVAQAAIVPLEGASRERVGAVVALTEAGSAVLRDEGRVLLAQTLRRHLADYFDAVVLPRHWRFRLTLPFDSRGKLPVSAVAAVFEARAEGMEVLAEARSGDTLHYELRVPPTLVHFAGHFPGLPILPGVVQIDWAMRLAAEQLPAVRAVASIDRLKFMAPITPGAVLKLTLAHDAARRRVQFAYRLDGRECASGVIVYREPA</sequence>
<keyword evidence="5" id="KW-1185">Reference proteome</keyword>
<dbReference type="InterPro" id="IPR050237">
    <property type="entry name" value="ATP-dep_AMP-bd_enzyme"/>
</dbReference>
<dbReference type="SUPFAM" id="SSF54637">
    <property type="entry name" value="Thioesterase/thiol ester dehydrase-isomerase"/>
    <property type="match status" value="1"/>
</dbReference>
<gene>
    <name evidence="4" type="ORF">BN2475_250118</name>
</gene>
<evidence type="ECO:0000256" key="1">
    <source>
        <dbReference type="ARBA" id="ARBA00022598"/>
    </source>
</evidence>
<dbReference type="InterPro" id="IPR042099">
    <property type="entry name" value="ANL_N_sf"/>
</dbReference>
<dbReference type="Gene3D" id="3.10.129.10">
    <property type="entry name" value="Hotdog Thioesterase"/>
    <property type="match status" value="1"/>
</dbReference>
<dbReference type="RefSeq" id="WP_094779800.1">
    <property type="nucleotide sequence ID" value="NZ_CYGX02000025.1"/>
</dbReference>
<dbReference type="Gene3D" id="3.30.300.30">
    <property type="match status" value="1"/>
</dbReference>
<dbReference type="Pfam" id="PF22818">
    <property type="entry name" value="ApeI-like"/>
    <property type="match status" value="1"/>
</dbReference>
<reference evidence="4 5" key="1">
    <citation type="submission" date="2016-12" db="EMBL/GenBank/DDBJ databases">
        <authorList>
            <person name="Song W.-J."/>
            <person name="Kurnit D.M."/>
        </authorList>
    </citation>
    <scope>NUCLEOTIDE SEQUENCE [LARGE SCALE GENOMIC DNA]</scope>
    <source>
        <strain evidence="4 5">STM7296</strain>
    </source>
</reference>
<dbReference type="InterPro" id="IPR045851">
    <property type="entry name" value="AMP-bd_C_sf"/>
</dbReference>
<protein>
    <submittedName>
        <fullName evidence="4">AMP-dependent synthetase and ligase</fullName>
    </submittedName>
</protein>
<feature type="domain" description="ApeI dehydratase-like" evidence="3">
    <location>
        <begin position="466"/>
        <end position="562"/>
    </location>
</feature>
<dbReference type="GO" id="GO:0016874">
    <property type="term" value="F:ligase activity"/>
    <property type="evidence" value="ECO:0007669"/>
    <property type="project" value="UniProtKB-KW"/>
</dbReference>
<dbReference type="Pfam" id="PF00501">
    <property type="entry name" value="AMP-binding"/>
    <property type="match status" value="1"/>
</dbReference>
<dbReference type="PANTHER" id="PTHR43767:SF8">
    <property type="entry name" value="LONG-CHAIN-FATTY-ACID--COA LIGASE"/>
    <property type="match status" value="1"/>
</dbReference>
<dbReference type="PANTHER" id="PTHR43767">
    <property type="entry name" value="LONG-CHAIN-FATTY-ACID--COA LIGASE"/>
    <property type="match status" value="1"/>
</dbReference>
<dbReference type="STRING" id="1247936.BN2475_250118"/>
<dbReference type="Gene3D" id="3.40.50.12780">
    <property type="entry name" value="N-terminal domain of ligase-like"/>
    <property type="match status" value="1"/>
</dbReference>